<keyword evidence="6" id="KW-0496">Mitochondrion</keyword>
<dbReference type="EMBL" id="MH800316">
    <property type="protein sequence ID" value="QDA21757.1"/>
    <property type="molecule type" value="Genomic_DNA"/>
</dbReference>
<evidence type="ECO:0000256" key="2">
    <source>
        <dbReference type="ARBA" id="ARBA00022980"/>
    </source>
</evidence>
<dbReference type="GO" id="GO:1990904">
    <property type="term" value="C:ribonucleoprotein complex"/>
    <property type="evidence" value="ECO:0007669"/>
    <property type="project" value="UniProtKB-KW"/>
</dbReference>
<dbReference type="SUPFAM" id="SSF55282">
    <property type="entry name" value="RL5-like"/>
    <property type="match status" value="1"/>
</dbReference>
<protein>
    <submittedName>
        <fullName evidence="6">Ribosomal protein L5</fullName>
    </submittedName>
</protein>
<dbReference type="InterPro" id="IPR031309">
    <property type="entry name" value="Ribosomal_uL5_C"/>
</dbReference>
<dbReference type="InterPro" id="IPR022803">
    <property type="entry name" value="Ribosomal_uL5_dom_sf"/>
</dbReference>
<evidence type="ECO:0000256" key="4">
    <source>
        <dbReference type="RuleBase" id="RU003930"/>
    </source>
</evidence>
<sequence length="183" mass="21388">MTTKTFKSFYLKTIRFDIINKFPVKNTKNVSKIKKVILNFDSKPNNIKDLAISLLALEFVTQQKSRPVVTNKSNLDLKIRKGNPVGCKVTLRKNNLLSFMYEMLVNVFPQLKNFEGLQVLSKRSENTFTYIIQDMFNFKELENNYYLFRSLSNVRVTIVAKAVNQNQLFFILKSFKLPFLVKP</sequence>
<evidence type="ECO:0000313" key="6">
    <source>
        <dbReference type="EMBL" id="QDA21757.1"/>
    </source>
</evidence>
<evidence type="ECO:0000256" key="1">
    <source>
        <dbReference type="ARBA" id="ARBA00008553"/>
    </source>
</evidence>
<gene>
    <name evidence="6" type="primary">rpl5</name>
</gene>
<dbReference type="Gene3D" id="3.30.1440.10">
    <property type="match status" value="1"/>
</dbReference>
<keyword evidence="2 4" id="KW-0689">Ribosomal protein</keyword>
<evidence type="ECO:0000256" key="3">
    <source>
        <dbReference type="ARBA" id="ARBA00023274"/>
    </source>
</evidence>
<keyword evidence="3 4" id="KW-0687">Ribonucleoprotein</keyword>
<dbReference type="InterPro" id="IPR002132">
    <property type="entry name" value="Ribosomal_uL5"/>
</dbReference>
<reference evidence="6" key="1">
    <citation type="journal article" date="2019" name="Mitochondrial DNA Part B Resour">
        <title>Complete mitochondrial genome of a rare diatom (Bacillariophyta) Proschkinia and its phylogenetic and taxonomic implications.</title>
        <authorList>
            <person name="Gastineau R."/>
            <person name="Kim S.-Y."/>
            <person name="Lemieux C."/>
            <person name="Turmel M."/>
            <person name="Witkowski A."/>
            <person name="Park J.-G."/>
            <person name="Kim B.-S."/>
            <person name="Mann D.G."/>
            <person name="Theriot E.C."/>
        </authorList>
    </citation>
    <scope>NUCLEOTIDE SEQUENCE</scope>
</reference>
<dbReference type="GO" id="GO:0005840">
    <property type="term" value="C:ribosome"/>
    <property type="evidence" value="ECO:0007669"/>
    <property type="project" value="UniProtKB-KW"/>
</dbReference>
<organism evidence="6">
    <name type="scientific">Proschkinia sp. SZCZR1824</name>
    <dbReference type="NCBI Taxonomy" id="2588390"/>
    <lineage>
        <taxon>Eukaryota</taxon>
        <taxon>Sar</taxon>
        <taxon>Stramenopiles</taxon>
        <taxon>Ochrophyta</taxon>
        <taxon>Bacillariophyta</taxon>
        <taxon>Bacillariophyceae</taxon>
        <taxon>Bacillariophycidae</taxon>
        <taxon>Naviculales</taxon>
        <taxon>Proschkiniaceae</taxon>
        <taxon>Proschkinia</taxon>
    </lineage>
</organism>
<accession>A0A4Y5SE00</accession>
<dbReference type="AlphaFoldDB" id="A0A4Y5SE00"/>
<evidence type="ECO:0000259" key="5">
    <source>
        <dbReference type="Pfam" id="PF00673"/>
    </source>
</evidence>
<proteinExistence type="inferred from homology"/>
<dbReference type="Pfam" id="PF00673">
    <property type="entry name" value="Ribosomal_L5_C"/>
    <property type="match status" value="1"/>
</dbReference>
<feature type="domain" description="Large ribosomal subunit protein uL5 C-terminal" evidence="5">
    <location>
        <begin position="84"/>
        <end position="179"/>
    </location>
</feature>
<name>A0A4Y5SE00_9STRA</name>
<geneLocation type="mitochondrion" evidence="6"/>
<dbReference type="PIRSF" id="PIRSF002161">
    <property type="entry name" value="Ribosomal_L5"/>
    <property type="match status" value="1"/>
</dbReference>
<dbReference type="GO" id="GO:0003735">
    <property type="term" value="F:structural constituent of ribosome"/>
    <property type="evidence" value="ECO:0007669"/>
    <property type="project" value="InterPro"/>
</dbReference>
<comment type="similarity">
    <text evidence="1 4">Belongs to the universal ribosomal protein uL5 family.</text>
</comment>
<dbReference type="GO" id="GO:0006412">
    <property type="term" value="P:translation"/>
    <property type="evidence" value="ECO:0007669"/>
    <property type="project" value="InterPro"/>
</dbReference>